<dbReference type="InterPro" id="IPR001148">
    <property type="entry name" value="CA_dom"/>
</dbReference>
<dbReference type="GO" id="GO:0008270">
    <property type="term" value="F:zinc ion binding"/>
    <property type="evidence" value="ECO:0007669"/>
    <property type="project" value="InterPro"/>
</dbReference>
<dbReference type="KEGG" id="tmn:UCRPA7_3320"/>
<dbReference type="PANTHER" id="PTHR18952">
    <property type="entry name" value="CARBONIC ANHYDRASE"/>
    <property type="match status" value="1"/>
</dbReference>
<gene>
    <name evidence="8" type="ORF">UCRPA7_3320</name>
</gene>
<dbReference type="SMART" id="SM01057">
    <property type="entry name" value="Carb_anhydrase"/>
    <property type="match status" value="1"/>
</dbReference>
<dbReference type="RefSeq" id="XP_007914139.1">
    <property type="nucleotide sequence ID" value="XM_007915948.1"/>
</dbReference>
<protein>
    <recommendedName>
        <fullName evidence="2">carbonic anhydrase</fullName>
        <ecNumber evidence="2">4.2.1.1</ecNumber>
    </recommendedName>
</protein>
<keyword evidence="5" id="KW-0456">Lyase</keyword>
<name>R8BP96_PHAM7</name>
<dbReference type="HOGENOM" id="CLU_039326_0_1_1"/>
<keyword evidence="4" id="KW-0862">Zinc</keyword>
<evidence type="ECO:0000259" key="7">
    <source>
        <dbReference type="PROSITE" id="PS51144"/>
    </source>
</evidence>
<evidence type="ECO:0000256" key="1">
    <source>
        <dbReference type="ARBA" id="ARBA00010718"/>
    </source>
</evidence>
<evidence type="ECO:0000256" key="4">
    <source>
        <dbReference type="ARBA" id="ARBA00022833"/>
    </source>
</evidence>
<evidence type="ECO:0000256" key="2">
    <source>
        <dbReference type="ARBA" id="ARBA00012925"/>
    </source>
</evidence>
<dbReference type="Gene3D" id="3.10.200.10">
    <property type="entry name" value="Alpha carbonic anhydrase"/>
    <property type="match status" value="1"/>
</dbReference>
<dbReference type="OrthoDB" id="429145at2759"/>
<dbReference type="GeneID" id="19323658"/>
<comment type="catalytic activity">
    <reaction evidence="6">
        <text>hydrogencarbonate + H(+) = CO2 + H2O</text>
        <dbReference type="Rhea" id="RHEA:10748"/>
        <dbReference type="ChEBI" id="CHEBI:15377"/>
        <dbReference type="ChEBI" id="CHEBI:15378"/>
        <dbReference type="ChEBI" id="CHEBI:16526"/>
        <dbReference type="ChEBI" id="CHEBI:17544"/>
        <dbReference type="EC" id="4.2.1.1"/>
    </reaction>
</comment>
<dbReference type="AlphaFoldDB" id="R8BP96"/>
<evidence type="ECO:0000313" key="9">
    <source>
        <dbReference type="Proteomes" id="UP000014074"/>
    </source>
</evidence>
<evidence type="ECO:0000313" key="8">
    <source>
        <dbReference type="EMBL" id="EOO01161.1"/>
    </source>
</evidence>
<keyword evidence="3" id="KW-0479">Metal-binding</keyword>
<dbReference type="InterPro" id="IPR023561">
    <property type="entry name" value="Carbonic_anhydrase_a-class"/>
</dbReference>
<dbReference type="eggNOG" id="KOG0382">
    <property type="taxonomic scope" value="Eukaryota"/>
</dbReference>
<dbReference type="InterPro" id="IPR036398">
    <property type="entry name" value="CA_dom_sf"/>
</dbReference>
<sequence>MVDGVFHLVSAADITLEIPDMPEGTEFENLGTTVEVIAANGGKLVVGETEFTLQQFHFHLPSEHLDNGTSIAMEMHMVWESAAQEIAVIGVFVDLDNGAAVAAAAGAAVQAAPEKKRRDVFHPHARRQEEAAPAESVPGSFGGVAGMLTIPSVEAVGVSSSLLETVFTQVEEIATPGTAVKTAPLVMSDENVMWMVATQKLQIQTATFERVRNVIGFNARFPQNTPGEPNLLQVGAAAAAAVQAPIAAEPAAE</sequence>
<dbReference type="Proteomes" id="UP000014074">
    <property type="component" value="Unassembled WGS sequence"/>
</dbReference>
<dbReference type="CDD" id="cd03124">
    <property type="entry name" value="alpha_CA_prokaryotic_like"/>
    <property type="match status" value="1"/>
</dbReference>
<dbReference type="GO" id="GO:0004089">
    <property type="term" value="F:carbonate dehydratase activity"/>
    <property type="evidence" value="ECO:0007669"/>
    <property type="project" value="UniProtKB-EC"/>
</dbReference>
<evidence type="ECO:0000256" key="6">
    <source>
        <dbReference type="ARBA" id="ARBA00048348"/>
    </source>
</evidence>
<dbReference type="EMBL" id="KB933041">
    <property type="protein sequence ID" value="EOO01161.1"/>
    <property type="molecule type" value="Genomic_DNA"/>
</dbReference>
<comment type="similarity">
    <text evidence="1">Belongs to the alpha-carbonic anhydrase family.</text>
</comment>
<reference evidence="9" key="1">
    <citation type="journal article" date="2013" name="Genome Announc.">
        <title>Draft genome sequence of the ascomycete Phaeoacremonium aleophilum strain UCR-PA7, a causal agent of the esca disease complex in grapevines.</title>
        <authorList>
            <person name="Blanco-Ulate B."/>
            <person name="Rolshausen P."/>
            <person name="Cantu D."/>
        </authorList>
    </citation>
    <scope>NUCLEOTIDE SEQUENCE [LARGE SCALE GENOMIC DNA]</scope>
    <source>
        <strain evidence="9">UCR-PA7</strain>
    </source>
</reference>
<evidence type="ECO:0000256" key="3">
    <source>
        <dbReference type="ARBA" id="ARBA00022723"/>
    </source>
</evidence>
<accession>R8BP96</accession>
<dbReference type="PANTHER" id="PTHR18952:SF265">
    <property type="entry name" value="CARBONIC ANHYDRASE"/>
    <property type="match status" value="1"/>
</dbReference>
<dbReference type="EC" id="4.2.1.1" evidence="2"/>
<proteinExistence type="inferred from homology"/>
<feature type="domain" description="Alpha-carbonic anhydrase" evidence="7">
    <location>
        <begin position="1"/>
        <end position="253"/>
    </location>
</feature>
<keyword evidence="9" id="KW-1185">Reference proteome</keyword>
<dbReference type="SUPFAM" id="SSF51069">
    <property type="entry name" value="Carbonic anhydrase"/>
    <property type="match status" value="1"/>
</dbReference>
<dbReference type="PROSITE" id="PS51144">
    <property type="entry name" value="ALPHA_CA_2"/>
    <property type="match status" value="1"/>
</dbReference>
<dbReference type="InterPro" id="IPR041891">
    <property type="entry name" value="Alpha_CA_prokaryot-like"/>
</dbReference>
<organism evidence="8 9">
    <name type="scientific">Phaeoacremonium minimum (strain UCR-PA7)</name>
    <name type="common">Esca disease fungus</name>
    <name type="synonym">Togninia minima</name>
    <dbReference type="NCBI Taxonomy" id="1286976"/>
    <lineage>
        <taxon>Eukaryota</taxon>
        <taxon>Fungi</taxon>
        <taxon>Dikarya</taxon>
        <taxon>Ascomycota</taxon>
        <taxon>Pezizomycotina</taxon>
        <taxon>Sordariomycetes</taxon>
        <taxon>Sordariomycetidae</taxon>
        <taxon>Togniniales</taxon>
        <taxon>Togniniaceae</taxon>
        <taxon>Phaeoacremonium</taxon>
    </lineage>
</organism>
<evidence type="ECO:0000256" key="5">
    <source>
        <dbReference type="ARBA" id="ARBA00023239"/>
    </source>
</evidence>